<reference evidence="2" key="1">
    <citation type="submission" date="2017-02" db="EMBL/GenBank/DDBJ databases">
        <authorList>
            <person name="Varghese N."/>
            <person name="Submissions S."/>
        </authorList>
    </citation>
    <scope>NUCLEOTIDE SEQUENCE [LARGE SCALE GENOMIC DNA]</scope>
    <source>
        <strain evidence="2">DSM 16521</strain>
    </source>
</reference>
<accession>A0A1T4QS26</accession>
<evidence type="ECO:0000313" key="2">
    <source>
        <dbReference type="Proteomes" id="UP000189933"/>
    </source>
</evidence>
<dbReference type="RefSeq" id="WP_078665818.1">
    <property type="nucleotide sequence ID" value="NZ_FUXM01000021.1"/>
</dbReference>
<sequence>MRIIFSKSGEHLPYILASAVWHYLQHSDKILNSTHDQEEIAKILAEQKIIKEVINPAVKNPVEGERFAVECEDAALINLLVRILQYYLDETKDILKTIEDPEITKRCLLDVEIIEKELITAIKIAG</sequence>
<organism evidence="1 2">
    <name type="scientific">Carboxydocella sporoproducens DSM 16521</name>
    <dbReference type="NCBI Taxonomy" id="1121270"/>
    <lineage>
        <taxon>Bacteria</taxon>
        <taxon>Bacillati</taxon>
        <taxon>Bacillota</taxon>
        <taxon>Clostridia</taxon>
        <taxon>Eubacteriales</taxon>
        <taxon>Clostridiales Family XVI. Incertae Sedis</taxon>
        <taxon>Carboxydocella</taxon>
    </lineage>
</organism>
<protein>
    <submittedName>
        <fullName evidence="1">Uncharacterized protein</fullName>
    </submittedName>
</protein>
<keyword evidence="2" id="KW-1185">Reference proteome</keyword>
<dbReference type="Proteomes" id="UP000189933">
    <property type="component" value="Unassembled WGS sequence"/>
</dbReference>
<gene>
    <name evidence="1" type="ORF">SAMN02745885_01776</name>
</gene>
<proteinExistence type="predicted"/>
<name>A0A1T4QS26_9FIRM</name>
<dbReference type="AlphaFoldDB" id="A0A1T4QS26"/>
<dbReference type="EMBL" id="FUXM01000021">
    <property type="protein sequence ID" value="SKA06476.1"/>
    <property type="molecule type" value="Genomic_DNA"/>
</dbReference>
<evidence type="ECO:0000313" key="1">
    <source>
        <dbReference type="EMBL" id="SKA06476.1"/>
    </source>
</evidence>